<dbReference type="EMBL" id="PXYL01000021">
    <property type="protein sequence ID" value="PSJ55957.1"/>
    <property type="molecule type" value="Genomic_DNA"/>
</dbReference>
<gene>
    <name evidence="1" type="ORF">C7I85_25960</name>
</gene>
<reference evidence="1 2" key="1">
    <citation type="submission" date="2018-03" db="EMBL/GenBank/DDBJ databases">
        <title>The draft genome of Mesorhizobium soli JCM 19897.</title>
        <authorList>
            <person name="Li L."/>
            <person name="Liu L."/>
            <person name="Liang L."/>
            <person name="Wang T."/>
            <person name="Zhang X."/>
        </authorList>
    </citation>
    <scope>NUCLEOTIDE SEQUENCE [LARGE SCALE GENOMIC DNA]</scope>
    <source>
        <strain evidence="1 2">JCM 19897</strain>
    </source>
</reference>
<dbReference type="Gene3D" id="3.40.50.300">
    <property type="entry name" value="P-loop containing nucleotide triphosphate hydrolases"/>
    <property type="match status" value="1"/>
</dbReference>
<protein>
    <recommendedName>
        <fullName evidence="3">KAP NTPase domain-containing protein</fullName>
    </recommendedName>
</protein>
<organism evidence="1 2">
    <name type="scientific">Pseudaminobacter soli</name>
    <name type="common">ex Li et al. 2025</name>
    <dbReference type="NCBI Taxonomy" id="1295366"/>
    <lineage>
        <taxon>Bacteria</taxon>
        <taxon>Pseudomonadati</taxon>
        <taxon>Pseudomonadota</taxon>
        <taxon>Alphaproteobacteria</taxon>
        <taxon>Hyphomicrobiales</taxon>
        <taxon>Phyllobacteriaceae</taxon>
        <taxon>Pseudaminobacter</taxon>
    </lineage>
</organism>
<evidence type="ECO:0000313" key="1">
    <source>
        <dbReference type="EMBL" id="PSJ55957.1"/>
    </source>
</evidence>
<proteinExistence type="predicted"/>
<evidence type="ECO:0000313" key="2">
    <source>
        <dbReference type="Proteomes" id="UP000240653"/>
    </source>
</evidence>
<dbReference type="SUPFAM" id="SSF52540">
    <property type="entry name" value="P-loop containing nucleoside triphosphate hydrolases"/>
    <property type="match status" value="1"/>
</dbReference>
<sequence>MADIAELVLLSIEEQPELEKKFYEDCYCESGALGQHALISKQMLAARYASLFPDAEDAAGPQPVSGKGGKPQLTPAILAEAISNRPIALVGDVGVGKSSFLKHLMYVSAFAEFQHAIYAYVNLGRKGALTESLTELVLDQIEESLLANYGIDVMKSDFVKSMYKKEIRRFEGGIWGDLRETDPGKFQEKLLEMLGEKQAKRADHLRLAIEYLSKEKRKQIIIALDNADQRSFDVQQEAFVIAQNLAADWRATVFISVRPRTFFLSKRSGTLAAYPHRIFTIAPPRVDEVLEKRLVFALDIAEGKIQLERLKAVSFRLGNIATLIRVLLGSIDRLDPVKIFLENITDGNVRELIQFVSRMFGNPNVDLHSSVRALADTADYIIPLHDFWKVAIQGDYQYYDPEKALAANLFDVTTNDRREHFTLPLILGLLDEKSPRRSSEGFVNYNDVVGALQELGIKPIAVEEAIRRANNKKLIEAPERVTFEEDQGGLFGSMPTAFRLNTIGAYHLKIWMTTFNYLDAMCVDTPIFDEVTSLDIKEKIRSLSLSDRYERAVKLRDYLSNIWTSFEQIPSFFDWEALCRSSEESFHRVAVSISRRTSY</sequence>
<name>A0A2P7S0G6_9HYPH</name>
<dbReference type="AlphaFoldDB" id="A0A2P7S0G6"/>
<dbReference type="InterPro" id="IPR027417">
    <property type="entry name" value="P-loop_NTPase"/>
</dbReference>
<comment type="caution">
    <text evidence="1">The sequence shown here is derived from an EMBL/GenBank/DDBJ whole genome shotgun (WGS) entry which is preliminary data.</text>
</comment>
<accession>A0A2P7S0G6</accession>
<keyword evidence="2" id="KW-1185">Reference proteome</keyword>
<dbReference type="Proteomes" id="UP000240653">
    <property type="component" value="Unassembled WGS sequence"/>
</dbReference>
<evidence type="ECO:0008006" key="3">
    <source>
        <dbReference type="Google" id="ProtNLM"/>
    </source>
</evidence>